<feature type="compositionally biased region" description="Polar residues" evidence="7">
    <location>
        <begin position="105"/>
        <end position="121"/>
    </location>
</feature>
<name>A0A9W4NDE3_9EURO</name>
<accession>A0A9W4NDE3</accession>
<dbReference type="PANTHER" id="PTHR47540:SF6">
    <property type="entry name" value="ZN(II)2CYS6 TRANSCRIPTION FACTOR (EUROFUNG)"/>
    <property type="match status" value="1"/>
</dbReference>
<dbReference type="GO" id="GO:0005634">
    <property type="term" value="C:nucleus"/>
    <property type="evidence" value="ECO:0007669"/>
    <property type="project" value="UniProtKB-SubCell"/>
</dbReference>
<dbReference type="PANTHER" id="PTHR47540">
    <property type="entry name" value="THIAMINE REPRESSIBLE GENES REGULATORY PROTEIN THI5"/>
    <property type="match status" value="1"/>
</dbReference>
<evidence type="ECO:0000256" key="4">
    <source>
        <dbReference type="ARBA" id="ARBA00023125"/>
    </source>
</evidence>
<dbReference type="Proteomes" id="UP001152592">
    <property type="component" value="Unassembled WGS sequence"/>
</dbReference>
<dbReference type="CDD" id="cd12148">
    <property type="entry name" value="fungal_TF_MHR"/>
    <property type="match status" value="1"/>
</dbReference>
<comment type="subcellular location">
    <subcellularLocation>
        <location evidence="1">Nucleus</location>
    </subcellularLocation>
</comment>
<reference evidence="9" key="1">
    <citation type="submission" date="2021-07" db="EMBL/GenBank/DDBJ databases">
        <authorList>
            <person name="Branca A.L. A."/>
        </authorList>
    </citation>
    <scope>NUCLEOTIDE SEQUENCE</scope>
</reference>
<dbReference type="AlphaFoldDB" id="A0A9W4NDE3"/>
<dbReference type="InterPro" id="IPR001138">
    <property type="entry name" value="Zn2Cys6_DnaBD"/>
</dbReference>
<feature type="compositionally biased region" description="Basic and acidic residues" evidence="7">
    <location>
        <begin position="63"/>
        <end position="100"/>
    </location>
</feature>
<dbReference type="GO" id="GO:0000981">
    <property type="term" value="F:DNA-binding transcription factor activity, RNA polymerase II-specific"/>
    <property type="evidence" value="ECO:0007669"/>
    <property type="project" value="InterPro"/>
</dbReference>
<evidence type="ECO:0000256" key="1">
    <source>
        <dbReference type="ARBA" id="ARBA00004123"/>
    </source>
</evidence>
<dbReference type="Pfam" id="PF04082">
    <property type="entry name" value="Fungal_trans"/>
    <property type="match status" value="1"/>
</dbReference>
<evidence type="ECO:0000313" key="10">
    <source>
        <dbReference type="Proteomes" id="UP001152592"/>
    </source>
</evidence>
<dbReference type="SUPFAM" id="SSF57701">
    <property type="entry name" value="Zn2/Cys6 DNA-binding domain"/>
    <property type="match status" value="1"/>
</dbReference>
<dbReference type="InterPro" id="IPR007219">
    <property type="entry name" value="XnlR_reg_dom"/>
</dbReference>
<evidence type="ECO:0000256" key="3">
    <source>
        <dbReference type="ARBA" id="ARBA00023015"/>
    </source>
</evidence>
<evidence type="ECO:0000259" key="8">
    <source>
        <dbReference type="PROSITE" id="PS50048"/>
    </source>
</evidence>
<dbReference type="SMART" id="SM00906">
    <property type="entry name" value="Fungal_trans"/>
    <property type="match status" value="1"/>
</dbReference>
<feature type="domain" description="Zn(2)-C6 fungal-type" evidence="8">
    <location>
        <begin position="18"/>
        <end position="47"/>
    </location>
</feature>
<dbReference type="GO" id="GO:0008270">
    <property type="term" value="F:zinc ion binding"/>
    <property type="evidence" value="ECO:0007669"/>
    <property type="project" value="InterPro"/>
</dbReference>
<comment type="caution">
    <text evidence="9">The sequence shown here is derived from an EMBL/GenBank/DDBJ whole genome shotgun (WGS) entry which is preliminary data.</text>
</comment>
<organism evidence="9 10">
    <name type="scientific">Penicillium salamii</name>
    <dbReference type="NCBI Taxonomy" id="1612424"/>
    <lineage>
        <taxon>Eukaryota</taxon>
        <taxon>Fungi</taxon>
        <taxon>Dikarya</taxon>
        <taxon>Ascomycota</taxon>
        <taxon>Pezizomycotina</taxon>
        <taxon>Eurotiomycetes</taxon>
        <taxon>Eurotiomycetidae</taxon>
        <taxon>Eurotiales</taxon>
        <taxon>Aspergillaceae</taxon>
        <taxon>Penicillium</taxon>
    </lineage>
</organism>
<dbReference type="SMART" id="SM00066">
    <property type="entry name" value="GAL4"/>
    <property type="match status" value="1"/>
</dbReference>
<dbReference type="GO" id="GO:0043565">
    <property type="term" value="F:sequence-specific DNA binding"/>
    <property type="evidence" value="ECO:0007669"/>
    <property type="project" value="TreeGrafter"/>
</dbReference>
<feature type="region of interest" description="Disordered" evidence="7">
    <location>
        <begin position="63"/>
        <end position="141"/>
    </location>
</feature>
<evidence type="ECO:0000256" key="6">
    <source>
        <dbReference type="ARBA" id="ARBA00023242"/>
    </source>
</evidence>
<sequence>MDQVDPSKDVRRTRRINACIACRDRKVRCSGTSPCSTCVRRSTICTFGTEDRKVTVSKRFLNDLKRKAQEDPSDHSPDRRRRPESSPDWQHRNSHVEDTGARPCSSGQETITAATVQQTGSHGDLCDGDQADTNISNPLDSGRSRFLVDDSGRRRFLGPSSTWAYTRQLIVDIQEHFNQPSIPDIPLNVDGNAYAFDWSNEGDIPFTKAELPSLDYAIYLTNTVQFHIAQLYHLFDQKQFMNGLYQFYESSVPEPPQSKLWYIQYLLIIAFGKTFLMQKSADGIPPGAVLFARAMKLMPGIPGLYDDPLLSVEILCAAALYLQCLDHRNSAYVYLGIALRIALSQGLHREADLEGLDKESDTRYRSIWWTLYILDRRFSSLMGTPSSINDADVTMGLPYSSSSDQRCRTLAMHVRISRIISNVLDSVYGSDGRLNQSFLKSVQGVLQSLAALAPDLEQQFKLNGPSREPISRTTGTLHLCYHQCVILATRPLLVHMLFQKMSTSSNDHTFSHPIIALIRKCFEAAHKSLQILSALRSQGLLDWFLPFDIDCTHSSTFVLLLIKSICPFPEISGYDMPQIELSKKVLNSMIERGSVPAQFRQSELETFQQLLGLFEDQDDQNPSLPEEFSVQDKTHPDRSFEETSSFSQFVDAVGDAGLSPSEMLEIARLLEW</sequence>
<dbReference type="InterPro" id="IPR051711">
    <property type="entry name" value="Stress_Response_Reg"/>
</dbReference>
<dbReference type="InterPro" id="IPR036864">
    <property type="entry name" value="Zn2-C6_fun-type_DNA-bd_sf"/>
</dbReference>
<dbReference type="CDD" id="cd00067">
    <property type="entry name" value="GAL4"/>
    <property type="match status" value="1"/>
</dbReference>
<evidence type="ECO:0000313" key="9">
    <source>
        <dbReference type="EMBL" id="CAG8364946.1"/>
    </source>
</evidence>
<keyword evidence="4" id="KW-0238">DNA-binding</keyword>
<proteinExistence type="predicted"/>
<gene>
    <name evidence="9" type="ORF">PSALAMII_LOCUS4017</name>
</gene>
<dbReference type="OrthoDB" id="5386574at2759"/>
<evidence type="ECO:0000256" key="2">
    <source>
        <dbReference type="ARBA" id="ARBA00022723"/>
    </source>
</evidence>
<keyword evidence="5" id="KW-0804">Transcription</keyword>
<keyword evidence="3" id="KW-0805">Transcription regulation</keyword>
<dbReference type="Gene3D" id="4.10.240.10">
    <property type="entry name" value="Zn(2)-C6 fungal-type DNA-binding domain"/>
    <property type="match status" value="1"/>
</dbReference>
<dbReference type="EMBL" id="CAJVPD010000199">
    <property type="protein sequence ID" value="CAG8364946.1"/>
    <property type="molecule type" value="Genomic_DNA"/>
</dbReference>
<keyword evidence="2" id="KW-0479">Metal-binding</keyword>
<dbReference type="PROSITE" id="PS00463">
    <property type="entry name" value="ZN2_CY6_FUNGAL_1"/>
    <property type="match status" value="1"/>
</dbReference>
<dbReference type="GO" id="GO:0045944">
    <property type="term" value="P:positive regulation of transcription by RNA polymerase II"/>
    <property type="evidence" value="ECO:0007669"/>
    <property type="project" value="TreeGrafter"/>
</dbReference>
<dbReference type="Pfam" id="PF00172">
    <property type="entry name" value="Zn_clus"/>
    <property type="match status" value="1"/>
</dbReference>
<dbReference type="PROSITE" id="PS50048">
    <property type="entry name" value="ZN2_CY6_FUNGAL_2"/>
    <property type="match status" value="1"/>
</dbReference>
<dbReference type="GO" id="GO:0006351">
    <property type="term" value="P:DNA-templated transcription"/>
    <property type="evidence" value="ECO:0007669"/>
    <property type="project" value="InterPro"/>
</dbReference>
<protein>
    <recommendedName>
        <fullName evidence="8">Zn(2)-C6 fungal-type domain-containing protein</fullName>
    </recommendedName>
</protein>
<evidence type="ECO:0000256" key="5">
    <source>
        <dbReference type="ARBA" id="ARBA00023163"/>
    </source>
</evidence>
<keyword evidence="6" id="KW-0539">Nucleus</keyword>
<evidence type="ECO:0000256" key="7">
    <source>
        <dbReference type="SAM" id="MobiDB-lite"/>
    </source>
</evidence>